<evidence type="ECO:0000313" key="13">
    <source>
        <dbReference type="Proteomes" id="UP000006377"/>
    </source>
</evidence>
<dbReference type="InterPro" id="IPR036291">
    <property type="entry name" value="NAD(P)-bd_dom_sf"/>
</dbReference>
<feature type="transmembrane region" description="Helical" evidence="10">
    <location>
        <begin position="201"/>
        <end position="222"/>
    </location>
</feature>
<dbReference type="KEGG" id="pla:Plav_2280"/>
<dbReference type="STRING" id="402881.Plav_2280"/>
<feature type="transmembrane region" description="Helical" evidence="10">
    <location>
        <begin position="354"/>
        <end position="376"/>
    </location>
</feature>
<protein>
    <submittedName>
        <fullName evidence="12">Sodium/hydrogen exchanger</fullName>
    </submittedName>
</protein>
<evidence type="ECO:0000256" key="9">
    <source>
        <dbReference type="ARBA" id="ARBA00023136"/>
    </source>
</evidence>
<dbReference type="InterPro" id="IPR003148">
    <property type="entry name" value="RCK_N"/>
</dbReference>
<evidence type="ECO:0000256" key="3">
    <source>
        <dbReference type="ARBA" id="ARBA00022449"/>
    </source>
</evidence>
<evidence type="ECO:0000256" key="6">
    <source>
        <dbReference type="ARBA" id="ARBA00022958"/>
    </source>
</evidence>
<dbReference type="PANTHER" id="PTHR46157">
    <property type="entry name" value="K(+) EFFLUX ANTIPORTER 3, CHLOROPLASTIC"/>
    <property type="match status" value="1"/>
</dbReference>
<keyword evidence="6" id="KW-0630">Potassium</keyword>
<dbReference type="FunFam" id="3.40.50.720:FF:000036">
    <property type="entry name" value="Glutathione-regulated potassium-efflux system protein KefB"/>
    <property type="match status" value="1"/>
</dbReference>
<accession>A7HVG1</accession>
<feature type="transmembrane region" description="Helical" evidence="10">
    <location>
        <begin position="242"/>
        <end position="275"/>
    </location>
</feature>
<evidence type="ECO:0000259" key="11">
    <source>
        <dbReference type="PROSITE" id="PS51201"/>
    </source>
</evidence>
<feature type="transmembrane region" description="Helical" evidence="10">
    <location>
        <begin position="295"/>
        <end position="313"/>
    </location>
</feature>
<evidence type="ECO:0000313" key="12">
    <source>
        <dbReference type="EMBL" id="ABS63894.1"/>
    </source>
</evidence>
<keyword evidence="8" id="KW-0406">Ion transport</keyword>
<dbReference type="InterPro" id="IPR038770">
    <property type="entry name" value="Na+/solute_symporter_sf"/>
</dbReference>
<keyword evidence="7 10" id="KW-1133">Transmembrane helix</keyword>
<feature type="transmembrane region" description="Helical" evidence="10">
    <location>
        <begin position="319"/>
        <end position="342"/>
    </location>
</feature>
<keyword evidence="9 10" id="KW-0472">Membrane</keyword>
<sequence>MQVGGEVQAAEAAVEAVAGGIHVPYLREVIVFLIAAVAVMPLFHWFRASTVLGYLFIGAVIGPHGFALIAEGIGLSEIGELGVVFLLFTIGLELSWQRLRSMRTYVLGLGGAQVLLCGLALAGVFLLTGLSGPASTILGFALALSSTAIVTQLLIERGEFAAQPGRIAFSILLMQDLAVVPILVMVSIFSAQAQGGDEVNVFSLAGMATLKAAVAVLLILTVGRYVLRWVYGVVARTRNPELFLALSLLAALLTAVATGAAGLSMALGAFLAGLLLSDTEFRPQIETDIQPFKSLLLGLFFISVGLGMDFTVLRDSFGAVLGLIAMFLALKTVLIGLLTFSFGLSKLCSLRTGLLLASGGEFAFVVISGAATGGVLPLEVAHVVQLAAAISMALTPGLAVLGGWLQTRLEGKEGERERNADTLAEGLEAHVIIAGYGRVGRIIGRLLREQQVPYVALDLNAALSRAARTRGELVYYGDAARTEVLERVGIERASAVVVTLDDSAAASRLVRALRTKWADVPIFARARDREHMLDLEEAGASAVVHEALEASLQLSGHVLKAIGAPNDATTTLIDRVRGEVYERQVAAKDE</sequence>
<evidence type="ECO:0000256" key="2">
    <source>
        <dbReference type="ARBA" id="ARBA00022448"/>
    </source>
</evidence>
<dbReference type="PROSITE" id="PS51201">
    <property type="entry name" value="RCK_N"/>
    <property type="match status" value="1"/>
</dbReference>
<feature type="transmembrane region" description="Helical" evidence="10">
    <location>
        <begin position="382"/>
        <end position="405"/>
    </location>
</feature>
<dbReference type="Pfam" id="PF00999">
    <property type="entry name" value="Na_H_Exchanger"/>
    <property type="match status" value="1"/>
</dbReference>
<dbReference type="SUPFAM" id="SSF51735">
    <property type="entry name" value="NAD(P)-binding Rossmann-fold domains"/>
    <property type="match status" value="1"/>
</dbReference>
<dbReference type="GO" id="GO:0012505">
    <property type="term" value="C:endomembrane system"/>
    <property type="evidence" value="ECO:0007669"/>
    <property type="project" value="UniProtKB-SubCell"/>
</dbReference>
<gene>
    <name evidence="12" type="ordered locus">Plav_2280</name>
</gene>
<dbReference type="GO" id="GO:0016020">
    <property type="term" value="C:membrane"/>
    <property type="evidence" value="ECO:0007669"/>
    <property type="project" value="InterPro"/>
</dbReference>
<feature type="transmembrane region" description="Helical" evidence="10">
    <location>
        <begin position="29"/>
        <end position="46"/>
    </location>
</feature>
<feature type="transmembrane region" description="Helical" evidence="10">
    <location>
        <begin position="52"/>
        <end position="69"/>
    </location>
</feature>
<proteinExistence type="predicted"/>
<evidence type="ECO:0000256" key="4">
    <source>
        <dbReference type="ARBA" id="ARBA00022538"/>
    </source>
</evidence>
<keyword evidence="3" id="KW-0050">Antiport</keyword>
<evidence type="ECO:0000256" key="5">
    <source>
        <dbReference type="ARBA" id="ARBA00022692"/>
    </source>
</evidence>
<keyword evidence="13" id="KW-1185">Reference proteome</keyword>
<feature type="transmembrane region" description="Helical" evidence="10">
    <location>
        <begin position="137"/>
        <end position="155"/>
    </location>
</feature>
<dbReference type="Pfam" id="PF02254">
    <property type="entry name" value="TrkA_N"/>
    <property type="match status" value="1"/>
</dbReference>
<dbReference type="Proteomes" id="UP000006377">
    <property type="component" value="Chromosome"/>
</dbReference>
<dbReference type="InterPro" id="IPR006153">
    <property type="entry name" value="Cation/H_exchanger_TM"/>
</dbReference>
<dbReference type="PANTHER" id="PTHR46157:SF2">
    <property type="entry name" value="K(+) EFFLUX ANTIPORTER 1, CHLOROPLASTIC-RELATED"/>
    <property type="match status" value="1"/>
</dbReference>
<reference evidence="12 13" key="1">
    <citation type="journal article" date="2011" name="Stand. Genomic Sci.">
        <title>Complete genome sequence of Parvibaculum lavamentivorans type strain (DS-1(T)).</title>
        <authorList>
            <person name="Schleheck D."/>
            <person name="Weiss M."/>
            <person name="Pitluck S."/>
            <person name="Bruce D."/>
            <person name="Land M.L."/>
            <person name="Han S."/>
            <person name="Saunders E."/>
            <person name="Tapia R."/>
            <person name="Detter C."/>
            <person name="Brettin T."/>
            <person name="Han J."/>
            <person name="Woyke T."/>
            <person name="Goodwin L."/>
            <person name="Pennacchio L."/>
            <person name="Nolan M."/>
            <person name="Cook A.M."/>
            <person name="Kjelleberg S."/>
            <person name="Thomas T."/>
        </authorList>
    </citation>
    <scope>NUCLEOTIDE SEQUENCE [LARGE SCALE GENOMIC DNA]</scope>
    <source>
        <strain evidence="13">DS-1 / DSM 13023 / NCIMB 13966</strain>
    </source>
</reference>
<dbReference type="HOGENOM" id="CLU_005126_9_3_5"/>
<dbReference type="eggNOG" id="COG1226">
    <property type="taxonomic scope" value="Bacteria"/>
</dbReference>
<evidence type="ECO:0000256" key="10">
    <source>
        <dbReference type="SAM" id="Phobius"/>
    </source>
</evidence>
<evidence type="ECO:0000256" key="8">
    <source>
        <dbReference type="ARBA" id="ARBA00023065"/>
    </source>
</evidence>
<evidence type="ECO:0000256" key="1">
    <source>
        <dbReference type="ARBA" id="ARBA00004127"/>
    </source>
</evidence>
<comment type="subcellular location">
    <subcellularLocation>
        <location evidence="1">Endomembrane system</location>
        <topology evidence="1">Multi-pass membrane protein</topology>
    </subcellularLocation>
</comment>
<feature type="domain" description="RCK N-terminal" evidence="11">
    <location>
        <begin position="428"/>
        <end position="545"/>
    </location>
</feature>
<organism evidence="12 13">
    <name type="scientific">Parvibaculum lavamentivorans (strain DS-1 / DSM 13023 / NCIMB 13966)</name>
    <dbReference type="NCBI Taxonomy" id="402881"/>
    <lineage>
        <taxon>Bacteria</taxon>
        <taxon>Pseudomonadati</taxon>
        <taxon>Pseudomonadota</taxon>
        <taxon>Alphaproteobacteria</taxon>
        <taxon>Hyphomicrobiales</taxon>
        <taxon>Parvibaculaceae</taxon>
        <taxon>Parvibaculum</taxon>
    </lineage>
</organism>
<feature type="transmembrane region" description="Helical" evidence="10">
    <location>
        <begin position="81"/>
        <end position="99"/>
    </location>
</feature>
<name>A7HVG1_PARL1</name>
<keyword evidence="2" id="KW-0813">Transport</keyword>
<evidence type="ECO:0000256" key="7">
    <source>
        <dbReference type="ARBA" id="ARBA00022989"/>
    </source>
</evidence>
<keyword evidence="5 10" id="KW-0812">Transmembrane</keyword>
<dbReference type="eggNOG" id="COG0475">
    <property type="taxonomic scope" value="Bacteria"/>
</dbReference>
<dbReference type="GO" id="GO:0015386">
    <property type="term" value="F:potassium:proton antiporter activity"/>
    <property type="evidence" value="ECO:0007669"/>
    <property type="project" value="TreeGrafter"/>
</dbReference>
<feature type="transmembrane region" description="Helical" evidence="10">
    <location>
        <begin position="105"/>
        <end position="130"/>
    </location>
</feature>
<feature type="transmembrane region" description="Helical" evidence="10">
    <location>
        <begin position="167"/>
        <end position="189"/>
    </location>
</feature>
<keyword evidence="4" id="KW-0633">Potassium transport</keyword>
<dbReference type="EMBL" id="CP000774">
    <property type="protein sequence ID" value="ABS63894.1"/>
    <property type="molecule type" value="Genomic_DNA"/>
</dbReference>
<dbReference type="AlphaFoldDB" id="A7HVG1"/>
<dbReference type="Gene3D" id="1.20.1530.20">
    <property type="match status" value="1"/>
</dbReference>
<dbReference type="Gene3D" id="3.40.50.720">
    <property type="entry name" value="NAD(P)-binding Rossmann-like Domain"/>
    <property type="match status" value="1"/>
</dbReference>